<protein>
    <submittedName>
        <fullName evidence="3">HTH-type transcriptional regulator MurR</fullName>
    </submittedName>
    <submittedName>
        <fullName evidence="4">RpiR family transcriptional regulator</fullName>
    </submittedName>
</protein>
<evidence type="ECO:0000313" key="7">
    <source>
        <dbReference type="Proteomes" id="UP000255295"/>
    </source>
</evidence>
<dbReference type="Gene3D" id="1.10.10.10">
    <property type="entry name" value="Winged helix-like DNA-binding domain superfamily/Winged helix DNA-binding domain"/>
    <property type="match status" value="1"/>
</dbReference>
<dbReference type="Proteomes" id="UP000238825">
    <property type="component" value="Chromosome"/>
</dbReference>
<dbReference type="EMBL" id="CP019980">
    <property type="protein sequence ID" value="AVK95035.1"/>
    <property type="molecule type" value="Genomic_DNA"/>
</dbReference>
<dbReference type="GeneID" id="48274820"/>
<evidence type="ECO:0000313" key="5">
    <source>
        <dbReference type="Proteomes" id="UP000237319"/>
    </source>
</evidence>
<dbReference type="Pfam" id="PF01418">
    <property type="entry name" value="HTH_6"/>
    <property type="match status" value="1"/>
</dbReference>
<keyword evidence="5" id="KW-1185">Reference proteome</keyword>
<dbReference type="Proteomes" id="UP000237319">
    <property type="component" value="Unassembled WGS sequence"/>
</dbReference>
<reference evidence="3 5" key="2">
    <citation type="submission" date="2017-11" db="EMBL/GenBank/DDBJ databases">
        <title>Genome sequence of Lysinibacillus sphaericus, a lignin-degrading bacteria isolated from municipal solid waste soil.</title>
        <authorList>
            <person name="Persinoti G.F."/>
            <person name="Paixao D.A."/>
            <person name="Bugg T.D."/>
            <person name="Squina F.M."/>
        </authorList>
    </citation>
    <scope>NUCLEOTIDE SEQUENCE [LARGE SCALE GENOMIC DNA]</scope>
    <source>
        <strain evidence="3 5">A1</strain>
    </source>
</reference>
<dbReference type="SUPFAM" id="SSF46689">
    <property type="entry name" value="Homeodomain-like"/>
    <property type="match status" value="1"/>
</dbReference>
<reference evidence="2 6" key="1">
    <citation type="submission" date="2017-03" db="EMBL/GenBank/DDBJ databases">
        <title>The whole genome sequencing and assembly of Lysinibacillus sphaericus DSM 28T strain.</title>
        <authorList>
            <person name="Lee Y.-J."/>
            <person name="Yi H."/>
            <person name="Bahn Y.-S."/>
            <person name="Kim J.F."/>
            <person name="Lee D.-W."/>
        </authorList>
    </citation>
    <scope>NUCLEOTIDE SEQUENCE [LARGE SCALE GENOMIC DNA]</scope>
    <source>
        <strain evidence="2 6">DSM 28</strain>
    </source>
</reference>
<dbReference type="Proteomes" id="UP000255295">
    <property type="component" value="Unassembled WGS sequence"/>
</dbReference>
<dbReference type="PROSITE" id="PS51071">
    <property type="entry name" value="HTH_RPIR"/>
    <property type="match status" value="1"/>
</dbReference>
<proteinExistence type="predicted"/>
<evidence type="ECO:0000313" key="6">
    <source>
        <dbReference type="Proteomes" id="UP000238825"/>
    </source>
</evidence>
<name>A0A2S5CUZ5_LYSSH</name>
<dbReference type="RefSeq" id="WP_024364349.1">
    <property type="nucleotide sequence ID" value="NZ_BJNS01000012.1"/>
</dbReference>
<evidence type="ECO:0000313" key="3">
    <source>
        <dbReference type="EMBL" id="POZ54653.1"/>
    </source>
</evidence>
<feature type="domain" description="HTH rpiR-type" evidence="1">
    <location>
        <begin position="1"/>
        <end position="76"/>
    </location>
</feature>
<dbReference type="PANTHER" id="PTHR30514:SF21">
    <property type="entry name" value="RPIR-FAMILY TRANSCRIPTIONAL REGULATOR"/>
    <property type="match status" value="1"/>
</dbReference>
<evidence type="ECO:0000259" key="1">
    <source>
        <dbReference type="PROSITE" id="PS51071"/>
    </source>
</evidence>
<evidence type="ECO:0000313" key="4">
    <source>
        <dbReference type="EMBL" id="SUV19694.1"/>
    </source>
</evidence>
<gene>
    <name evidence="3" type="primary">murR</name>
    <name evidence="2" type="ORF">LS41612_01315</name>
    <name evidence="3" type="ORF">LYSIN_03988</name>
    <name evidence="4" type="ORF">NCTC10338_04544</name>
</gene>
<reference evidence="4 7" key="3">
    <citation type="submission" date="2018-06" db="EMBL/GenBank/DDBJ databases">
        <authorList>
            <consortium name="Pathogen Informatics"/>
            <person name="Doyle S."/>
        </authorList>
    </citation>
    <scope>NUCLEOTIDE SEQUENCE [LARGE SCALE GENOMIC DNA]</scope>
    <source>
        <strain evidence="4 7">NCTC10338</strain>
    </source>
</reference>
<accession>A0A2S5CUZ5</accession>
<dbReference type="EMBL" id="PGLV01000004">
    <property type="protein sequence ID" value="POZ54653.1"/>
    <property type="molecule type" value="Genomic_DNA"/>
</dbReference>
<organism evidence="3 5">
    <name type="scientific">Lysinibacillus sphaericus</name>
    <name type="common">Bacillus sphaericus</name>
    <dbReference type="NCBI Taxonomy" id="1421"/>
    <lineage>
        <taxon>Bacteria</taxon>
        <taxon>Bacillati</taxon>
        <taxon>Bacillota</taxon>
        <taxon>Bacilli</taxon>
        <taxon>Bacillales</taxon>
        <taxon>Bacillaceae</taxon>
        <taxon>Lysinibacillus</taxon>
    </lineage>
</organism>
<sequence length="84" mass="9747">MNLLDRMRDQFHSFTEKEQVIASYIIQRTSIQNENITVLAKELNTSPATITRFCKKVGCKSFIEMKMELERGAAIHKSLNNQRT</sequence>
<dbReference type="InterPro" id="IPR000281">
    <property type="entry name" value="HTH_RpiR"/>
</dbReference>
<dbReference type="InterPro" id="IPR036388">
    <property type="entry name" value="WH-like_DNA-bd_sf"/>
</dbReference>
<dbReference type="PANTHER" id="PTHR30514">
    <property type="entry name" value="GLUCOKINASE"/>
    <property type="match status" value="1"/>
</dbReference>
<dbReference type="InterPro" id="IPR009057">
    <property type="entry name" value="Homeodomain-like_sf"/>
</dbReference>
<dbReference type="GO" id="GO:0003677">
    <property type="term" value="F:DNA binding"/>
    <property type="evidence" value="ECO:0007669"/>
    <property type="project" value="InterPro"/>
</dbReference>
<evidence type="ECO:0000313" key="2">
    <source>
        <dbReference type="EMBL" id="AVK95035.1"/>
    </source>
</evidence>
<dbReference type="GO" id="GO:0097367">
    <property type="term" value="F:carbohydrate derivative binding"/>
    <property type="evidence" value="ECO:0007669"/>
    <property type="project" value="InterPro"/>
</dbReference>
<dbReference type="InterPro" id="IPR047640">
    <property type="entry name" value="RpiR-like"/>
</dbReference>
<dbReference type="AlphaFoldDB" id="A0A2S5CUZ5"/>
<dbReference type="GO" id="GO:0003700">
    <property type="term" value="F:DNA-binding transcription factor activity"/>
    <property type="evidence" value="ECO:0007669"/>
    <property type="project" value="InterPro"/>
</dbReference>
<dbReference type="EMBL" id="UFSZ01000001">
    <property type="protein sequence ID" value="SUV19694.1"/>
    <property type="molecule type" value="Genomic_DNA"/>
</dbReference>